<dbReference type="RefSeq" id="WP_167124783.1">
    <property type="nucleotide sequence ID" value="NZ_JAAQQR010000003.1"/>
</dbReference>
<dbReference type="Proteomes" id="UP001429601">
    <property type="component" value="Unassembled WGS sequence"/>
</dbReference>
<gene>
    <name evidence="1" type="ORF">HBF26_07840</name>
</gene>
<comment type="caution">
    <text evidence="1">The sequence shown here is derived from an EMBL/GenBank/DDBJ whole genome shotgun (WGS) entry which is preliminary data.</text>
</comment>
<evidence type="ECO:0000313" key="1">
    <source>
        <dbReference type="EMBL" id="NID04794.1"/>
    </source>
</evidence>
<evidence type="ECO:0000313" key="2">
    <source>
        <dbReference type="Proteomes" id="UP001429601"/>
    </source>
</evidence>
<proteinExistence type="predicted"/>
<name>A0ABX0Q2Q5_9GAMM</name>
<organism evidence="1 2">
    <name type="scientific">Luteibacter jiangsuensis</name>
    <dbReference type="NCBI Taxonomy" id="637577"/>
    <lineage>
        <taxon>Bacteria</taxon>
        <taxon>Pseudomonadati</taxon>
        <taxon>Pseudomonadota</taxon>
        <taxon>Gammaproteobacteria</taxon>
        <taxon>Lysobacterales</taxon>
        <taxon>Rhodanobacteraceae</taxon>
        <taxon>Luteibacter</taxon>
    </lineage>
</organism>
<protein>
    <submittedName>
        <fullName evidence="1">Prevent-host-death protein</fullName>
    </submittedName>
</protein>
<accession>A0ABX0Q2Q5</accession>
<sequence length="91" mass="9858">MKTATFPSIRIEPEFRQRAEAVLGQEETLSAFIETAVAEAVERRAMQKEFLARGLASLAQAERTGSYHAAADVHKEAAARVAAARKTKGEG</sequence>
<keyword evidence="2" id="KW-1185">Reference proteome</keyword>
<dbReference type="EMBL" id="JAAQQR010000003">
    <property type="protein sequence ID" value="NID04794.1"/>
    <property type="molecule type" value="Genomic_DNA"/>
</dbReference>
<dbReference type="NCBIfam" id="NF041551">
    <property type="entry name" value="YlcI_YnfO_N"/>
    <property type="match status" value="1"/>
</dbReference>
<reference evidence="1 2" key="1">
    <citation type="journal article" date="2011" name="Curr. Microbiol.">
        <title>Luteibacter jiangsuensis sp. nov.: a methamidophos-degrading bacterium isolated from a methamidophos-manufacturing factory.</title>
        <authorList>
            <person name="Wang L."/>
            <person name="Wang G.L."/>
            <person name="Li S.P."/>
            <person name="Jiang J.D."/>
        </authorList>
    </citation>
    <scope>NUCLEOTIDE SEQUENCE [LARGE SCALE GENOMIC DNA]</scope>
    <source>
        <strain evidence="1 2">CGMCC 1.10133</strain>
    </source>
</reference>